<dbReference type="RefSeq" id="XP_067718102.1">
    <property type="nucleotide sequence ID" value="XM_067862001.1"/>
</dbReference>
<dbReference type="Proteomes" id="UP001497744">
    <property type="component" value="Unassembled WGS sequence"/>
</dbReference>
<organism evidence="16 17">
    <name type="scientific">Babesia caballi</name>
    <dbReference type="NCBI Taxonomy" id="5871"/>
    <lineage>
        <taxon>Eukaryota</taxon>
        <taxon>Sar</taxon>
        <taxon>Alveolata</taxon>
        <taxon>Apicomplexa</taxon>
        <taxon>Aconoidasida</taxon>
        <taxon>Piroplasmida</taxon>
        <taxon>Babesiidae</taxon>
        <taxon>Babesia</taxon>
    </lineage>
</organism>
<feature type="region of interest" description="Disordered" evidence="13">
    <location>
        <begin position="428"/>
        <end position="540"/>
    </location>
</feature>
<keyword evidence="10 14" id="KW-0472">Membrane</keyword>
<keyword evidence="6" id="KW-0547">Nucleotide-binding</keyword>
<evidence type="ECO:0000256" key="9">
    <source>
        <dbReference type="ARBA" id="ARBA00023065"/>
    </source>
</evidence>
<evidence type="ECO:0000256" key="3">
    <source>
        <dbReference type="ARBA" id="ARBA00011648"/>
    </source>
</evidence>
<keyword evidence="14" id="KW-0812">Transmembrane</keyword>
<keyword evidence="17" id="KW-1185">Reference proteome</keyword>
<evidence type="ECO:0000256" key="7">
    <source>
        <dbReference type="ARBA" id="ARBA00022781"/>
    </source>
</evidence>
<evidence type="ECO:0000256" key="8">
    <source>
        <dbReference type="ARBA" id="ARBA00022840"/>
    </source>
</evidence>
<evidence type="ECO:0000256" key="1">
    <source>
        <dbReference type="ARBA" id="ARBA00004273"/>
    </source>
</evidence>
<evidence type="ECO:0000256" key="12">
    <source>
        <dbReference type="ARBA" id="ARBA00023310"/>
    </source>
</evidence>
<evidence type="ECO:0000256" key="4">
    <source>
        <dbReference type="ARBA" id="ARBA00012473"/>
    </source>
</evidence>
<accession>A0AAV4M231</accession>
<evidence type="ECO:0000256" key="15">
    <source>
        <dbReference type="SAM" id="SignalP"/>
    </source>
</evidence>
<feature type="region of interest" description="Disordered" evidence="13">
    <location>
        <begin position="586"/>
        <end position="648"/>
    </location>
</feature>
<evidence type="ECO:0000256" key="5">
    <source>
        <dbReference type="ARBA" id="ARBA00022448"/>
    </source>
</evidence>
<dbReference type="GO" id="GO:0042776">
    <property type="term" value="P:proton motive force-driven mitochondrial ATP synthesis"/>
    <property type="evidence" value="ECO:0007669"/>
    <property type="project" value="TreeGrafter"/>
</dbReference>
<dbReference type="GO" id="GO:0005743">
    <property type="term" value="C:mitochondrial inner membrane"/>
    <property type="evidence" value="ECO:0007669"/>
    <property type="project" value="UniProtKB-SubCell"/>
</dbReference>
<dbReference type="InterPro" id="IPR024034">
    <property type="entry name" value="ATPase_F1/V1_b/a_C"/>
</dbReference>
<dbReference type="AlphaFoldDB" id="A0AAV4M231"/>
<comment type="similarity">
    <text evidence="2">Belongs to the ATPase alpha/beta chains family.</text>
</comment>
<dbReference type="GeneID" id="94197514"/>
<feature type="compositionally biased region" description="Polar residues" evidence="13">
    <location>
        <begin position="622"/>
        <end position="642"/>
    </location>
</feature>
<feature type="chain" id="PRO_5043697028" description="H(+)-transporting two-sector ATPase" evidence="15">
    <location>
        <begin position="28"/>
        <end position="786"/>
    </location>
</feature>
<comment type="caution">
    <text evidence="16">The sequence shown here is derived from an EMBL/GenBank/DDBJ whole genome shotgun (WGS) entry which is preliminary data.</text>
</comment>
<feature type="signal peptide" evidence="15">
    <location>
        <begin position="1"/>
        <end position="27"/>
    </location>
</feature>
<evidence type="ECO:0000256" key="11">
    <source>
        <dbReference type="ARBA" id="ARBA00023196"/>
    </source>
</evidence>
<keyword evidence="7" id="KW-0375">Hydrogen ion transport</keyword>
<comment type="subunit">
    <text evidence="3">F-type ATPases have 2 components, CF(1) - the catalytic core - and CF(0) - the membrane proton channel. CF(1) has five subunits: alpha(3), beta(3), gamma(1), delta(1), epsilon(1). CF(0) has three main subunits: a, b and c.</text>
</comment>
<keyword evidence="15" id="KW-0732">Signal</keyword>
<feature type="compositionally biased region" description="Polar residues" evidence="13">
    <location>
        <begin position="428"/>
        <end position="468"/>
    </location>
</feature>
<keyword evidence="8" id="KW-0067">ATP-binding</keyword>
<dbReference type="InterPro" id="IPR050053">
    <property type="entry name" value="ATPase_alpha/beta_chains"/>
</dbReference>
<dbReference type="GO" id="GO:0046933">
    <property type="term" value="F:proton-transporting ATP synthase activity, rotational mechanism"/>
    <property type="evidence" value="ECO:0007669"/>
    <property type="project" value="TreeGrafter"/>
</dbReference>
<dbReference type="PANTHER" id="PTHR15184:SF82">
    <property type="entry name" value="ATP SYNTHASE SUBUNIT BETA, MITOCHONDRIAL"/>
    <property type="match status" value="1"/>
</dbReference>
<gene>
    <name evidence="16" type="ORF">BcabD6B2_54690</name>
</gene>
<dbReference type="EMBL" id="BPLF01000006">
    <property type="protein sequence ID" value="GIX66033.1"/>
    <property type="molecule type" value="Genomic_DNA"/>
</dbReference>
<dbReference type="Gene3D" id="3.40.50.12240">
    <property type="match status" value="1"/>
</dbReference>
<dbReference type="EC" id="7.1.2.2" evidence="4"/>
<evidence type="ECO:0000313" key="16">
    <source>
        <dbReference type="EMBL" id="GIX66033.1"/>
    </source>
</evidence>
<evidence type="ECO:0000256" key="14">
    <source>
        <dbReference type="SAM" id="Phobius"/>
    </source>
</evidence>
<keyword evidence="11" id="KW-0139">CF(1)</keyword>
<keyword evidence="12" id="KW-0066">ATP synthesis</keyword>
<dbReference type="GO" id="GO:0005524">
    <property type="term" value="F:ATP binding"/>
    <property type="evidence" value="ECO:0007669"/>
    <property type="project" value="UniProtKB-KW"/>
</dbReference>
<dbReference type="PANTHER" id="PTHR15184">
    <property type="entry name" value="ATP SYNTHASE"/>
    <property type="match status" value="1"/>
</dbReference>
<dbReference type="SUPFAM" id="SSF47917">
    <property type="entry name" value="C-terminal domain of alpha and beta subunits of F1 ATP synthase"/>
    <property type="match status" value="1"/>
</dbReference>
<dbReference type="GO" id="GO:0045259">
    <property type="term" value="C:proton-transporting ATP synthase complex"/>
    <property type="evidence" value="ECO:0007669"/>
    <property type="project" value="UniProtKB-KW"/>
</dbReference>
<evidence type="ECO:0000256" key="6">
    <source>
        <dbReference type="ARBA" id="ARBA00022741"/>
    </source>
</evidence>
<evidence type="ECO:0000256" key="10">
    <source>
        <dbReference type="ARBA" id="ARBA00023136"/>
    </source>
</evidence>
<name>A0AAV4M231_BABCB</name>
<evidence type="ECO:0000256" key="13">
    <source>
        <dbReference type="SAM" id="MobiDB-lite"/>
    </source>
</evidence>
<reference evidence="16 17" key="1">
    <citation type="submission" date="2021-06" db="EMBL/GenBank/DDBJ databases">
        <title>Genome sequence of Babesia caballi.</title>
        <authorList>
            <person name="Yamagishi J."/>
            <person name="Kidaka T."/>
            <person name="Ochi A."/>
        </authorList>
    </citation>
    <scope>NUCLEOTIDE SEQUENCE [LARGE SCALE GENOMIC DNA]</scope>
    <source>
        <strain evidence="16">USDA-D6B2</strain>
    </source>
</reference>
<sequence>MLASWSLRRALLSVCVLVSLYWSSVTAGDTASPAGVGCTVPEPASLKDAFRFFGALSEHATLRDMVIEKLVLKSKLHYKKEGIAGGKYDIKTCMNELLAYMKTVQTYIANKSLSDNGNYCEHGVSTGDHSCVERHVEILLHMLPRLYNSLLYIYFQTDTAFNGREGGTWATYRCNDTDVGLGEWLISSSSEAYFTSTANSNVPLLPGGFNKNELSSNEGSTVGGELSQLLDPEEGGSSLPNLLLLLCLNMRFTRASTALSLIAVKAFCTAVTGNAFGDETKKFTDLQVICSELSNSLEPLTSNEKTDKYPLFSLFIGNDNEYEKLLLSNDYKKYVEWLNEILPKLIENLDGMRTECSKWFPSTPYKVSQAGPFSYGFAYGKIWADKTSGTYPNMSILSNQISKLTTGEASSKGSLQALRSCLNPASAGISSGLPSQTDSPGAGSVTSDGNQMRASGNIHSGSFQNGASTAEVDGKKPDVAVKATTSPGSNNSNLPVKERGEQGEVRSDDKNKENKPASGQDVNTMPLNEKEKNLGLNGTANSVKENFNEAHTRNNRNWVANGNSAEVVVKTETSQVSEDDIRVTPSDEAHVGVGSSSKLSSEANSHVKASETASPDRDGNRTVHTQAAETPSRATESSTNVTGVADSQEGVSDVKKSPFFTGGIIAIVVVVALVALGRIINVNGDALNGYSRIHDTNSPSTHREAVSFSDHRTDEALLITGIKVVDMLAFYARGGKPGRFVELQDTISGVKEILDGECDDMPEMAFYMVGGLQEAKEKAAEMSKTK</sequence>
<proteinExistence type="inferred from homology"/>
<feature type="compositionally biased region" description="Basic and acidic residues" evidence="13">
    <location>
        <begin position="496"/>
        <end position="515"/>
    </location>
</feature>
<keyword evidence="9" id="KW-0406">Ion transport</keyword>
<protein>
    <recommendedName>
        <fullName evidence="4">H(+)-transporting two-sector ATPase</fullName>
        <ecNumber evidence="4">7.1.2.2</ecNumber>
    </recommendedName>
</protein>
<feature type="compositionally biased region" description="Polar residues" evidence="13">
    <location>
        <begin position="594"/>
        <end position="604"/>
    </location>
</feature>
<keyword evidence="14" id="KW-1133">Transmembrane helix</keyword>
<comment type="subcellular location">
    <subcellularLocation>
        <location evidence="1">Mitochondrion inner membrane</location>
    </subcellularLocation>
</comment>
<keyword evidence="5" id="KW-0813">Transport</keyword>
<feature type="transmembrane region" description="Helical" evidence="14">
    <location>
        <begin position="659"/>
        <end position="680"/>
    </location>
</feature>
<evidence type="ECO:0000313" key="17">
    <source>
        <dbReference type="Proteomes" id="UP001497744"/>
    </source>
</evidence>
<feature type="compositionally biased region" description="Polar residues" evidence="13">
    <location>
        <begin position="483"/>
        <end position="494"/>
    </location>
</feature>
<dbReference type="Gene3D" id="1.10.1140.10">
    <property type="entry name" value="Bovine Mitochondrial F1-atpase, Atp Synthase Beta Chain, Chain D, domain 3"/>
    <property type="match status" value="1"/>
</dbReference>
<evidence type="ECO:0000256" key="2">
    <source>
        <dbReference type="ARBA" id="ARBA00008936"/>
    </source>
</evidence>